<proteinExistence type="predicted"/>
<evidence type="ECO:0000256" key="1">
    <source>
        <dbReference type="SAM" id="MobiDB-lite"/>
    </source>
</evidence>
<feature type="region of interest" description="Disordered" evidence="1">
    <location>
        <begin position="368"/>
        <end position="392"/>
    </location>
</feature>
<keyword evidence="3" id="KW-1185">Reference proteome</keyword>
<sequence>MVQIKILFTSSTSPFSFEKIGEDRQERAYRHGQNNKTCIYLYTARSLLQQQLEPKRSRFRPRATSLRRVVPHHYYIPTKFNDRGAPPRAEREHREQGSTTIGAQKMEIRPKTPLEKKNSQEASGSHKRKNCFLQAKLSSLRRRRRSNDAIFQIKVLAIYWWRLQARKNLGREVNVRELARASDRSGLTSSSSSSRVRKIDAISFRIFLHQKNRDLKLKVYSPSSGRRVKVVLLHLERSKNITCGAMYTTDDTTMMTMMTITTIAMIASLRPREKTMIIAACIIIIIPRIMVDSDYGASAYDRSARGSIGGSIYARARRLYRRFHFLCDSRARIICTTRSREGQRHLGSSSYITSRLCDTPIEILQSPDPGSDRNLLHHSRSHGPAGSHQRLLRSSCRRIAGVRGLAIIGKAPATATSDKHCKKSKNDVSKSTKQNNDCDHPGEGTRGDVLHESATVTGMEHKHKEGPTSSSSSRSLVYRQQPSSIGIGIIDTVSGKKQREDPKRLAHTPVPTPQPSRRLVHTKRDKARPCDGQKYY</sequence>
<feature type="compositionally biased region" description="Basic and acidic residues" evidence="1">
    <location>
        <begin position="106"/>
        <end position="119"/>
    </location>
</feature>
<reference evidence="2 3" key="1">
    <citation type="submission" date="2020-02" db="EMBL/GenBank/DDBJ databases">
        <authorList>
            <person name="Ferguson B K."/>
        </authorList>
    </citation>
    <scope>NUCLEOTIDE SEQUENCE [LARGE SCALE GENOMIC DNA]</scope>
</reference>
<name>A0A6H5J6K3_9HYME</name>
<feature type="compositionally biased region" description="Basic and acidic residues" evidence="1">
    <location>
        <begin position="424"/>
        <end position="451"/>
    </location>
</feature>
<protein>
    <submittedName>
        <fullName evidence="2">Uncharacterized protein</fullName>
    </submittedName>
</protein>
<accession>A0A6H5J6K3</accession>
<feature type="region of interest" description="Disordered" evidence="1">
    <location>
        <begin position="413"/>
        <end position="536"/>
    </location>
</feature>
<feature type="region of interest" description="Disordered" evidence="1">
    <location>
        <begin position="78"/>
        <end position="127"/>
    </location>
</feature>
<evidence type="ECO:0000313" key="3">
    <source>
        <dbReference type="Proteomes" id="UP000479190"/>
    </source>
</evidence>
<dbReference type="Proteomes" id="UP000479190">
    <property type="component" value="Unassembled WGS sequence"/>
</dbReference>
<feature type="compositionally biased region" description="Basic and acidic residues" evidence="1">
    <location>
        <begin position="527"/>
        <end position="536"/>
    </location>
</feature>
<evidence type="ECO:0000313" key="2">
    <source>
        <dbReference type="EMBL" id="CAB0043799.1"/>
    </source>
</evidence>
<dbReference type="AlphaFoldDB" id="A0A6H5J6K3"/>
<dbReference type="EMBL" id="CADCXV010001349">
    <property type="protein sequence ID" value="CAB0043799.1"/>
    <property type="molecule type" value="Genomic_DNA"/>
</dbReference>
<gene>
    <name evidence="2" type="ORF">TBRA_LOCUS15387</name>
</gene>
<organism evidence="2 3">
    <name type="scientific">Trichogramma brassicae</name>
    <dbReference type="NCBI Taxonomy" id="86971"/>
    <lineage>
        <taxon>Eukaryota</taxon>
        <taxon>Metazoa</taxon>
        <taxon>Ecdysozoa</taxon>
        <taxon>Arthropoda</taxon>
        <taxon>Hexapoda</taxon>
        <taxon>Insecta</taxon>
        <taxon>Pterygota</taxon>
        <taxon>Neoptera</taxon>
        <taxon>Endopterygota</taxon>
        <taxon>Hymenoptera</taxon>
        <taxon>Apocrita</taxon>
        <taxon>Proctotrupomorpha</taxon>
        <taxon>Chalcidoidea</taxon>
        <taxon>Trichogrammatidae</taxon>
        <taxon>Trichogramma</taxon>
    </lineage>
</organism>